<protein>
    <recommendedName>
        <fullName evidence="3">DUF4197 domain-containing protein</fullName>
    </recommendedName>
</protein>
<dbReference type="Proteomes" id="UP000191112">
    <property type="component" value="Unassembled WGS sequence"/>
</dbReference>
<evidence type="ECO:0008006" key="3">
    <source>
        <dbReference type="Google" id="ProtNLM"/>
    </source>
</evidence>
<gene>
    <name evidence="1" type="ORF">SAMN05660477_00941</name>
</gene>
<dbReference type="EMBL" id="FUYZ01000002">
    <property type="protein sequence ID" value="SKB74230.1"/>
    <property type="molecule type" value="Genomic_DNA"/>
</dbReference>
<accession>A0A1T5DRP7</accession>
<dbReference type="OrthoDB" id="1273409at2"/>
<keyword evidence="2" id="KW-1185">Reference proteome</keyword>
<proteinExistence type="predicted"/>
<name>A0A1T5DRP7_9FLAO</name>
<evidence type="ECO:0000313" key="2">
    <source>
        <dbReference type="Proteomes" id="UP000191112"/>
    </source>
</evidence>
<dbReference type="AlphaFoldDB" id="A0A1T5DRP7"/>
<organism evidence="1 2">
    <name type="scientific">Soonwooa buanensis</name>
    <dbReference type="NCBI Taxonomy" id="619805"/>
    <lineage>
        <taxon>Bacteria</taxon>
        <taxon>Pseudomonadati</taxon>
        <taxon>Bacteroidota</taxon>
        <taxon>Flavobacteriia</taxon>
        <taxon>Flavobacteriales</taxon>
        <taxon>Weeksellaceae</taxon>
        <taxon>Chryseobacterium group</taxon>
        <taxon>Soonwooa</taxon>
    </lineage>
</organism>
<dbReference type="InterPro" id="IPR025245">
    <property type="entry name" value="DUF4197"/>
</dbReference>
<evidence type="ECO:0000313" key="1">
    <source>
        <dbReference type="EMBL" id="SKB74230.1"/>
    </source>
</evidence>
<dbReference type="STRING" id="619805.SAMN05660477_00941"/>
<dbReference type="Pfam" id="PF13852">
    <property type="entry name" value="DUF4197"/>
    <property type="match status" value="1"/>
</dbReference>
<sequence>MRPRFIITATIATVAVAGVSHSCVALATSSIGLSIIKKILIGGITSGVSTFQNKEAFMSNSLIDQAMPSQLRSINSTLTSLGLSNLVNKEKEYIAEAAAFTSKFAEPILINGVNSLTTDDAARIAQGGSGIASQILREKTESQLVAALAPEVDKKLNEFGIVKTINTALKGNNILGSLLGQNNNSTSASMLSNLASQQLVNGMFALITNYEKQNTDVLTNALKK</sequence>
<dbReference type="RefSeq" id="WP_079666213.1">
    <property type="nucleotide sequence ID" value="NZ_FUYZ01000002.1"/>
</dbReference>
<reference evidence="1 2" key="1">
    <citation type="submission" date="2017-02" db="EMBL/GenBank/DDBJ databases">
        <authorList>
            <person name="Peterson S.W."/>
        </authorList>
    </citation>
    <scope>NUCLEOTIDE SEQUENCE [LARGE SCALE GENOMIC DNA]</scope>
    <source>
        <strain evidence="1 2">DSM 22323</strain>
    </source>
</reference>